<evidence type="ECO:0000313" key="4">
    <source>
        <dbReference type="EMBL" id="MFC5627592.1"/>
    </source>
</evidence>
<comment type="pathway">
    <text evidence="2">Carbohydrate biosynthesis; dTDP-L-rhamnose biosynthesis.</text>
</comment>
<comment type="caution">
    <text evidence="4">The sequence shown here is derived from an EMBL/GenBank/DDBJ whole genome shotgun (WGS) entry which is preliminary data.</text>
</comment>
<evidence type="ECO:0000259" key="3">
    <source>
        <dbReference type="Pfam" id="PF04321"/>
    </source>
</evidence>
<name>A0ABW0U287_9BACI</name>
<dbReference type="Pfam" id="PF04321">
    <property type="entry name" value="RmlD_sub_bind"/>
    <property type="match status" value="1"/>
</dbReference>
<gene>
    <name evidence="4" type="ORF">ACFPTR_01600</name>
</gene>
<evidence type="ECO:0000313" key="5">
    <source>
        <dbReference type="Proteomes" id="UP001596143"/>
    </source>
</evidence>
<evidence type="ECO:0000256" key="1">
    <source>
        <dbReference type="ARBA" id="ARBA00010944"/>
    </source>
</evidence>
<dbReference type="InterPro" id="IPR029903">
    <property type="entry name" value="RmlD-like-bd"/>
</dbReference>
<sequence>MKLLIIGGKGMAGHMIRDYFSRKNHEVYYTSRDSFDKKSIYLDVHDLTTLKKTIQNLKPDVVINCTGILNKKASEQKKEAIYVNSLFPHLLAKMSKENQAKFIHLSTDCVFQGDRGDYRERDFPDGTSDYARTKTLGEVYHPPHLTVRTSIIGPELKKDGIGLFLWFMNQKGTIKGYKNVLWNGVTTLELAKALEKMISQEITGLYHLTAPKKISKYKLLKMIQRVFNKNDVHIVPDYEIKLDRTLVNTRKDFHYEVLDYEAMLTELKEWMNRS</sequence>
<comment type="function">
    <text evidence="2">Catalyzes the reduction of dTDP-6-deoxy-L-lyxo-4-hexulose to yield dTDP-L-rhamnose.</text>
</comment>
<keyword evidence="2" id="KW-0560">Oxidoreductase</keyword>
<dbReference type="InterPro" id="IPR005913">
    <property type="entry name" value="dTDP_dehydrorham_reduct"/>
</dbReference>
<accession>A0ABW0U287</accession>
<keyword evidence="5" id="KW-1185">Reference proteome</keyword>
<reference evidence="5" key="1">
    <citation type="journal article" date="2019" name="Int. J. Syst. Evol. Microbiol.">
        <title>The Global Catalogue of Microorganisms (GCM) 10K type strain sequencing project: providing services to taxonomists for standard genome sequencing and annotation.</title>
        <authorList>
            <consortium name="The Broad Institute Genomics Platform"/>
            <consortium name="The Broad Institute Genome Sequencing Center for Infectious Disease"/>
            <person name="Wu L."/>
            <person name="Ma J."/>
        </authorList>
    </citation>
    <scope>NUCLEOTIDE SEQUENCE [LARGE SCALE GENOMIC DNA]</scope>
    <source>
        <strain evidence="5">CGMCC 1.15790</strain>
    </source>
</reference>
<protein>
    <recommendedName>
        <fullName evidence="2">dTDP-4-dehydrorhamnose reductase</fullName>
        <ecNumber evidence="2">1.1.1.133</ecNumber>
    </recommendedName>
</protein>
<dbReference type="EMBL" id="JBHSPF010000007">
    <property type="protein sequence ID" value="MFC5627592.1"/>
    <property type="molecule type" value="Genomic_DNA"/>
</dbReference>
<organism evidence="4 5">
    <name type="scientific">Aliibacillus thermotolerans</name>
    <dbReference type="NCBI Taxonomy" id="1834418"/>
    <lineage>
        <taxon>Bacteria</taxon>
        <taxon>Bacillati</taxon>
        <taxon>Bacillota</taxon>
        <taxon>Bacilli</taxon>
        <taxon>Bacillales</taxon>
        <taxon>Bacillaceae</taxon>
        <taxon>Aliibacillus</taxon>
    </lineage>
</organism>
<dbReference type="EC" id="1.1.1.133" evidence="2"/>
<proteinExistence type="inferred from homology"/>
<dbReference type="Proteomes" id="UP001596143">
    <property type="component" value="Unassembled WGS sequence"/>
</dbReference>
<evidence type="ECO:0000256" key="2">
    <source>
        <dbReference type="RuleBase" id="RU364082"/>
    </source>
</evidence>
<keyword evidence="2" id="KW-0521">NADP</keyword>
<dbReference type="InterPro" id="IPR036291">
    <property type="entry name" value="NAD(P)-bd_dom_sf"/>
</dbReference>
<feature type="domain" description="RmlD-like substrate binding" evidence="3">
    <location>
        <begin position="1"/>
        <end position="236"/>
    </location>
</feature>
<dbReference type="SUPFAM" id="SSF51735">
    <property type="entry name" value="NAD(P)-binding Rossmann-fold domains"/>
    <property type="match status" value="1"/>
</dbReference>
<dbReference type="PANTHER" id="PTHR10491:SF4">
    <property type="entry name" value="METHIONINE ADENOSYLTRANSFERASE 2 SUBUNIT BETA"/>
    <property type="match status" value="1"/>
</dbReference>
<dbReference type="PANTHER" id="PTHR10491">
    <property type="entry name" value="DTDP-4-DEHYDRORHAMNOSE REDUCTASE"/>
    <property type="match status" value="1"/>
</dbReference>
<comment type="similarity">
    <text evidence="1 2">Belongs to the dTDP-4-dehydrorhamnose reductase family.</text>
</comment>
<dbReference type="RefSeq" id="WP_270895525.1">
    <property type="nucleotide sequence ID" value="NZ_JBHSPF010000007.1"/>
</dbReference>
<dbReference type="Gene3D" id="3.40.50.720">
    <property type="entry name" value="NAD(P)-binding Rossmann-like Domain"/>
    <property type="match status" value="1"/>
</dbReference>
<dbReference type="CDD" id="cd05254">
    <property type="entry name" value="dTDP_HR_like_SDR_e"/>
    <property type="match status" value="1"/>
</dbReference>